<dbReference type="InterPro" id="IPR013216">
    <property type="entry name" value="Methyltransf_11"/>
</dbReference>
<dbReference type="Gene3D" id="3.40.50.150">
    <property type="entry name" value="Vaccinia Virus protein VP39"/>
    <property type="match status" value="1"/>
</dbReference>
<dbReference type="SUPFAM" id="SSF53335">
    <property type="entry name" value="S-adenosyl-L-methionine-dependent methyltransferases"/>
    <property type="match status" value="1"/>
</dbReference>
<accession>A0AAE4JHE8</accession>
<keyword evidence="2" id="KW-0489">Methyltransferase</keyword>
<dbReference type="EMBL" id="JAMQOM010000005">
    <property type="protein sequence ID" value="MDS0222438.1"/>
    <property type="molecule type" value="Genomic_DNA"/>
</dbReference>
<sequence>MTGSELSADDIKEEVRTYWNERAATYDDDSHHALHGEEQHEAWLSVLGSWTGEPPQQTLDVGCGTGVISFLLAELGHDVTGVDYSVEMLEKAREKAREKDENLNFRVGDAETLEQPDNTYDMVTSRHLIWTLPSPGQAIEEWCRVVRPGGRLILIEGHWDFAGAFDGYEDIHEDLPLYDGRPPEELSELLSEHGVENVEHEPLMDTVFWGEEPDYQQYIIGGDIPE</sequence>
<keyword evidence="3" id="KW-1185">Reference proteome</keyword>
<dbReference type="Pfam" id="PF08241">
    <property type="entry name" value="Methyltransf_11"/>
    <property type="match status" value="1"/>
</dbReference>
<dbReference type="AlphaFoldDB" id="A0AAE4JHE8"/>
<dbReference type="CDD" id="cd02440">
    <property type="entry name" value="AdoMet_MTases"/>
    <property type="match status" value="1"/>
</dbReference>
<dbReference type="RefSeq" id="WP_310897054.1">
    <property type="nucleotide sequence ID" value="NZ_JAMQOM010000005.1"/>
</dbReference>
<dbReference type="PANTHER" id="PTHR43591:SF24">
    <property type="entry name" value="2-METHOXY-6-POLYPRENYL-1,4-BENZOQUINOL METHYLASE, MITOCHONDRIAL"/>
    <property type="match status" value="1"/>
</dbReference>
<dbReference type="GO" id="GO:0008757">
    <property type="term" value="F:S-adenosylmethionine-dependent methyltransferase activity"/>
    <property type="evidence" value="ECO:0007669"/>
    <property type="project" value="InterPro"/>
</dbReference>
<protein>
    <submittedName>
        <fullName evidence="2">Class I SAM-dependent methyltransferase</fullName>
    </submittedName>
</protein>
<comment type="caution">
    <text evidence="2">The sequence shown here is derived from an EMBL/GenBank/DDBJ whole genome shotgun (WGS) entry which is preliminary data.</text>
</comment>
<proteinExistence type="predicted"/>
<dbReference type="PANTHER" id="PTHR43591">
    <property type="entry name" value="METHYLTRANSFERASE"/>
    <property type="match status" value="1"/>
</dbReference>
<reference evidence="2 3" key="1">
    <citation type="submission" date="2022-06" db="EMBL/GenBank/DDBJ databases">
        <title>Haloarcula sp. a new haloarchaeum isolate from saline soil.</title>
        <authorList>
            <person name="Strakova D."/>
            <person name="Galisteo C."/>
            <person name="Sanchez-Porro C."/>
            <person name="Ventosa A."/>
        </authorList>
    </citation>
    <scope>NUCLEOTIDE SEQUENCE [LARGE SCALE GENOMIC DNA]</scope>
    <source>
        <strain evidence="2 3">S1AR25-5A</strain>
    </source>
</reference>
<dbReference type="Proteomes" id="UP001253439">
    <property type="component" value="Unassembled WGS sequence"/>
</dbReference>
<organism evidence="2 3">
    <name type="scientific">Haloarcula terrestris</name>
    <dbReference type="NCBI Taxonomy" id="2950533"/>
    <lineage>
        <taxon>Archaea</taxon>
        <taxon>Methanobacteriati</taxon>
        <taxon>Methanobacteriota</taxon>
        <taxon>Stenosarchaea group</taxon>
        <taxon>Halobacteria</taxon>
        <taxon>Halobacteriales</taxon>
        <taxon>Haloarculaceae</taxon>
        <taxon>Haloarcula</taxon>
    </lineage>
</organism>
<feature type="domain" description="Methyltransferase type 11" evidence="1">
    <location>
        <begin position="59"/>
        <end position="154"/>
    </location>
</feature>
<evidence type="ECO:0000259" key="1">
    <source>
        <dbReference type="Pfam" id="PF08241"/>
    </source>
</evidence>
<name>A0AAE4JHE8_9EURY</name>
<evidence type="ECO:0000313" key="3">
    <source>
        <dbReference type="Proteomes" id="UP001253439"/>
    </source>
</evidence>
<evidence type="ECO:0000313" key="2">
    <source>
        <dbReference type="EMBL" id="MDS0222438.1"/>
    </source>
</evidence>
<dbReference type="InterPro" id="IPR029063">
    <property type="entry name" value="SAM-dependent_MTases_sf"/>
</dbReference>
<gene>
    <name evidence="2" type="ORF">NDI54_13910</name>
</gene>
<keyword evidence="2" id="KW-0808">Transferase</keyword>
<dbReference type="GO" id="GO:0032259">
    <property type="term" value="P:methylation"/>
    <property type="evidence" value="ECO:0007669"/>
    <property type="project" value="UniProtKB-KW"/>
</dbReference>